<sequence length="57" mass="6278">MNAATIFKTLTTVTLSITLLITGGCNNMEAKKEETGKNTAIENIFARKSVRTYTPNR</sequence>
<organism evidence="1 2">
    <name type="scientific">Phocaeicola vulgatus</name>
    <name type="common">Bacteroides vulgatus</name>
    <dbReference type="NCBI Taxonomy" id="821"/>
    <lineage>
        <taxon>Bacteria</taxon>
        <taxon>Pseudomonadati</taxon>
        <taxon>Bacteroidota</taxon>
        <taxon>Bacteroidia</taxon>
        <taxon>Bacteroidales</taxon>
        <taxon>Bacteroidaceae</taxon>
        <taxon>Phocaeicola</taxon>
    </lineage>
</organism>
<dbReference type="AlphaFoldDB" id="A0A0P0M2K5"/>
<gene>
    <name evidence="1" type="ORF">BvMPK_2163</name>
</gene>
<dbReference type="Proteomes" id="UP000061587">
    <property type="component" value="Chromosome"/>
</dbReference>
<reference evidence="2" key="1">
    <citation type="submission" date="2015-10" db="EMBL/GenBank/DDBJ databases">
        <title>Extensive mobilome-driven genome diversification in gut-associated Bacteroides vulgatus mpk.</title>
        <authorList>
            <person name="Beier S."/>
            <person name="Lange A."/>
            <person name="Huson D.H."/>
            <person name="Frick J.-S."/>
            <person name="Autenrieth I.B."/>
        </authorList>
    </citation>
    <scope>NUCLEOTIDE SEQUENCE [LARGE SCALE GENOMIC DNA]</scope>
    <source>
        <strain evidence="2">mpk</strain>
    </source>
</reference>
<name>A0A0P0M2K5_PHOVU</name>
<accession>A0A0P0M2K5</accession>
<dbReference type="PATRIC" id="fig|821.40.peg.2586"/>
<proteinExistence type="predicted"/>
<dbReference type="EMBL" id="CP013020">
    <property type="protein sequence ID" value="ALK84763.1"/>
    <property type="molecule type" value="Genomic_DNA"/>
</dbReference>
<reference evidence="1 2" key="2">
    <citation type="journal article" date="2016" name="Genome Biol. Evol.">
        <title>Extensive mobilome-driven genome diversification in mouse gut-associated Bacteroides vulgatus mpk.</title>
        <authorList>
            <person name="Lange A."/>
            <person name="Beier S."/>
            <person name="Steimle A."/>
            <person name="Autenrieth I.B."/>
            <person name="Huson D.H."/>
            <person name="Frick J.S."/>
        </authorList>
    </citation>
    <scope>NUCLEOTIDE SEQUENCE [LARGE SCALE GENOMIC DNA]</scope>
    <source>
        <strain evidence="2">mpk</strain>
    </source>
</reference>
<protein>
    <submittedName>
        <fullName evidence="1">NADH dehydrogenase/NAD(P)H nitroreductase</fullName>
    </submittedName>
</protein>
<evidence type="ECO:0000313" key="1">
    <source>
        <dbReference type="EMBL" id="ALK84763.1"/>
    </source>
</evidence>
<evidence type="ECO:0000313" key="2">
    <source>
        <dbReference type="Proteomes" id="UP000061587"/>
    </source>
</evidence>